<evidence type="ECO:0000256" key="1">
    <source>
        <dbReference type="SAM" id="MobiDB-lite"/>
    </source>
</evidence>
<organism evidence="2">
    <name type="scientific">Chryseobacterium sp. B5</name>
    <dbReference type="NCBI Taxonomy" id="2050562"/>
    <lineage>
        <taxon>Bacteria</taxon>
        <taxon>Pseudomonadati</taxon>
        <taxon>Bacteroidota</taxon>
        <taxon>Flavobacteriia</taxon>
        <taxon>Flavobacteriales</taxon>
        <taxon>Weeksellaceae</taxon>
        <taxon>Chryseobacterium group</taxon>
        <taxon>Chryseobacterium</taxon>
    </lineage>
</organism>
<comment type="caution">
    <text evidence="2">The sequence shown here is derived from an EMBL/GenBank/DDBJ whole genome shotgun (WGS) entry which is preliminary data.</text>
</comment>
<protein>
    <submittedName>
        <fullName evidence="2">Replication protein</fullName>
    </submittedName>
</protein>
<sequence length="301" mass="34113">MRDYAKAVPKMWHGKTFKALRKHPEGLVVALYLMTSPSSNMLGLYAQPVLYMAYETGLGEEGARKGLQQCIEAGYCSYDDESEFVWVHEMASYQIASELKGSDLRCKGIQKDYDALPDNPFLGEFFDRYAEAFHLHGRRGGEGAMQPPCKTLRSQEQEQEQEQEKKEPYGSVGSADDRPGENAPGKLGLPNCPVQDLVDLYHEVLPELPKVRLLNDGRRKAVGKLWKFVLTSKKSDNTPRAETAEQAVTWFREYFGRARDNDFLMGRGYRSGEHASWQCDLDFLLSEKGMKHVIEKTRTAA</sequence>
<proteinExistence type="predicted"/>
<gene>
    <name evidence="2" type="ORF">CTI11_09335</name>
</gene>
<name>A0A2G7T8A9_9FLAO</name>
<dbReference type="AlphaFoldDB" id="A0A2G7T8A9"/>
<feature type="region of interest" description="Disordered" evidence="1">
    <location>
        <begin position="140"/>
        <end position="188"/>
    </location>
</feature>
<evidence type="ECO:0000313" key="2">
    <source>
        <dbReference type="EMBL" id="PII36120.1"/>
    </source>
</evidence>
<dbReference type="EMBL" id="PEKC01000025">
    <property type="protein sequence ID" value="PII36120.1"/>
    <property type="molecule type" value="Genomic_DNA"/>
</dbReference>
<accession>A0A2G7T8A9</accession>
<reference evidence="2" key="1">
    <citation type="submission" date="2017-10" db="EMBL/GenBank/DDBJ databases">
        <title>Chryseobacterium sp. B5 is a hydrocarbonoclastic and plant growth promoting bacterium.</title>
        <authorList>
            <person name="Thijs S."/>
            <person name="Gkorezis P."/>
            <person name="Van Hamme J."/>
        </authorList>
    </citation>
    <scope>NUCLEOTIDE SEQUENCE</scope>
    <source>
        <strain evidence="2">B5</strain>
    </source>
</reference>